<protein>
    <recommendedName>
        <fullName evidence="4">DUF1845 domain-containing protein</fullName>
    </recommendedName>
</protein>
<dbReference type="RefSeq" id="WP_155472036.1">
    <property type="nucleotide sequence ID" value="NZ_BMKG01000032.1"/>
</dbReference>
<feature type="compositionally biased region" description="Polar residues" evidence="1">
    <location>
        <begin position="222"/>
        <end position="236"/>
    </location>
</feature>
<comment type="caution">
    <text evidence="2">The sequence shown here is derived from an EMBL/GenBank/DDBJ whole genome shotgun (WGS) entry which is preliminary data.</text>
</comment>
<reference evidence="2 3" key="1">
    <citation type="submission" date="2019-11" db="EMBL/GenBank/DDBJ databases">
        <title>Type strains purchased from KCTC, JCM and DSMZ.</title>
        <authorList>
            <person name="Lu H."/>
        </authorList>
    </citation>
    <scope>NUCLEOTIDE SEQUENCE [LARGE SCALE GENOMIC DNA]</scope>
    <source>
        <strain evidence="2 3">KCTC 52429</strain>
    </source>
</reference>
<dbReference type="OrthoDB" id="8905305at2"/>
<feature type="compositionally biased region" description="Basic and acidic residues" evidence="1">
    <location>
        <begin position="241"/>
        <end position="253"/>
    </location>
</feature>
<evidence type="ECO:0000256" key="1">
    <source>
        <dbReference type="SAM" id="MobiDB-lite"/>
    </source>
</evidence>
<dbReference type="Proteomes" id="UP000430634">
    <property type="component" value="Unassembled WGS sequence"/>
</dbReference>
<feature type="compositionally biased region" description="Basic and acidic residues" evidence="1">
    <location>
        <begin position="313"/>
        <end position="326"/>
    </location>
</feature>
<organism evidence="2 3">
    <name type="scientific">Pseudoduganella buxea</name>
    <dbReference type="NCBI Taxonomy" id="1949069"/>
    <lineage>
        <taxon>Bacteria</taxon>
        <taxon>Pseudomonadati</taxon>
        <taxon>Pseudomonadota</taxon>
        <taxon>Betaproteobacteria</taxon>
        <taxon>Burkholderiales</taxon>
        <taxon>Oxalobacteraceae</taxon>
        <taxon>Telluria group</taxon>
        <taxon>Pseudoduganella</taxon>
    </lineage>
</organism>
<evidence type="ECO:0000313" key="2">
    <source>
        <dbReference type="EMBL" id="MTV54748.1"/>
    </source>
</evidence>
<name>A0A6I3SZN9_9BURK</name>
<feature type="region of interest" description="Disordered" evidence="1">
    <location>
        <begin position="294"/>
        <end position="340"/>
    </location>
</feature>
<gene>
    <name evidence="2" type="ORF">GM672_18625</name>
</gene>
<feature type="region of interest" description="Disordered" evidence="1">
    <location>
        <begin position="201"/>
        <end position="272"/>
    </location>
</feature>
<evidence type="ECO:0000313" key="3">
    <source>
        <dbReference type="Proteomes" id="UP000430634"/>
    </source>
</evidence>
<proteinExistence type="predicted"/>
<dbReference type="AlphaFoldDB" id="A0A6I3SZN9"/>
<sequence>MSTQSTQSTQVFLQDAGETNVRLMAQQRKTSRRTLESASRKVAVEFSSPEAKRLFRDEFDTVQRSMHYIMVFARLRLDPTIVDDAEARLSRQLVKQTGLADQYLASAARRCEEHSVKELASYDVQPLRLFASIFSTYDSRFLDLITKVDQLMPMLETLAIDGFLTSKELAEQKSRAKRTVRRTATLARIVKAELQNKAKELDEAADSRAKGVSGLGAPPQPSNYDNNAKKISSADATITGDRTDTVRTTEEPHFVGSAQYPSINQALPSPDGEHTATLELCAATVGLQTASKMEPRADYPVKPSSASAIGSPLDKHSGRDTQHSDNEAFSTDPGTARTDA</sequence>
<dbReference type="EMBL" id="WNKZ01000060">
    <property type="protein sequence ID" value="MTV54748.1"/>
    <property type="molecule type" value="Genomic_DNA"/>
</dbReference>
<accession>A0A6I3SZN9</accession>
<evidence type="ECO:0008006" key="4">
    <source>
        <dbReference type="Google" id="ProtNLM"/>
    </source>
</evidence>